<sequence>MEESRKCTSNADCHIEDSDYCYHGQHWACDIDDELYRCFDCCSWETTCLTCMRLRQKHPHLHMFEIWKSSAMIYCCDADFQEWIDYEWVVCIRSKSTVLEELTKYRVVFVTDETKDKKRYIAYPGDLSTDHCREAVLLDLMKKYARGQAVAIRLGK</sequence>
<proteinExistence type="predicted"/>
<name>A0A9D4JSD1_DREPO</name>
<reference evidence="1" key="2">
    <citation type="submission" date="2020-11" db="EMBL/GenBank/DDBJ databases">
        <authorList>
            <person name="McCartney M.A."/>
            <person name="Auch B."/>
            <person name="Kono T."/>
            <person name="Mallez S."/>
            <person name="Becker A."/>
            <person name="Gohl D.M."/>
            <person name="Silverstein K.A.T."/>
            <person name="Koren S."/>
            <person name="Bechman K.B."/>
            <person name="Herman A."/>
            <person name="Abrahante J.E."/>
            <person name="Garbe J."/>
        </authorList>
    </citation>
    <scope>NUCLEOTIDE SEQUENCE</scope>
    <source>
        <strain evidence="1">Duluth1</strain>
        <tissue evidence="1">Whole animal</tissue>
    </source>
</reference>
<accession>A0A9D4JSD1</accession>
<comment type="caution">
    <text evidence="1">The sequence shown here is derived from an EMBL/GenBank/DDBJ whole genome shotgun (WGS) entry which is preliminary data.</text>
</comment>
<evidence type="ECO:0000313" key="1">
    <source>
        <dbReference type="EMBL" id="KAH3822501.1"/>
    </source>
</evidence>
<gene>
    <name evidence="1" type="ORF">DPMN_124281</name>
</gene>
<dbReference type="Proteomes" id="UP000828390">
    <property type="component" value="Unassembled WGS sequence"/>
</dbReference>
<keyword evidence="2" id="KW-1185">Reference proteome</keyword>
<reference evidence="1" key="1">
    <citation type="journal article" date="2019" name="bioRxiv">
        <title>The Genome of the Zebra Mussel, Dreissena polymorpha: A Resource for Invasive Species Research.</title>
        <authorList>
            <person name="McCartney M.A."/>
            <person name="Auch B."/>
            <person name="Kono T."/>
            <person name="Mallez S."/>
            <person name="Zhang Y."/>
            <person name="Obille A."/>
            <person name="Becker A."/>
            <person name="Abrahante J.E."/>
            <person name="Garbe J."/>
            <person name="Badalamenti J.P."/>
            <person name="Herman A."/>
            <person name="Mangelson H."/>
            <person name="Liachko I."/>
            <person name="Sullivan S."/>
            <person name="Sone E.D."/>
            <person name="Koren S."/>
            <person name="Silverstein K.A.T."/>
            <person name="Beckman K.B."/>
            <person name="Gohl D.M."/>
        </authorList>
    </citation>
    <scope>NUCLEOTIDE SEQUENCE</scope>
    <source>
        <strain evidence="1">Duluth1</strain>
        <tissue evidence="1">Whole animal</tissue>
    </source>
</reference>
<protein>
    <submittedName>
        <fullName evidence="1">Uncharacterized protein</fullName>
    </submittedName>
</protein>
<organism evidence="1 2">
    <name type="scientific">Dreissena polymorpha</name>
    <name type="common">Zebra mussel</name>
    <name type="synonym">Mytilus polymorpha</name>
    <dbReference type="NCBI Taxonomy" id="45954"/>
    <lineage>
        <taxon>Eukaryota</taxon>
        <taxon>Metazoa</taxon>
        <taxon>Spiralia</taxon>
        <taxon>Lophotrochozoa</taxon>
        <taxon>Mollusca</taxon>
        <taxon>Bivalvia</taxon>
        <taxon>Autobranchia</taxon>
        <taxon>Heteroconchia</taxon>
        <taxon>Euheterodonta</taxon>
        <taxon>Imparidentia</taxon>
        <taxon>Neoheterodontei</taxon>
        <taxon>Myida</taxon>
        <taxon>Dreissenoidea</taxon>
        <taxon>Dreissenidae</taxon>
        <taxon>Dreissena</taxon>
    </lineage>
</organism>
<dbReference type="AlphaFoldDB" id="A0A9D4JSD1"/>
<dbReference type="EMBL" id="JAIWYP010000005">
    <property type="protein sequence ID" value="KAH3822501.1"/>
    <property type="molecule type" value="Genomic_DNA"/>
</dbReference>
<evidence type="ECO:0000313" key="2">
    <source>
        <dbReference type="Proteomes" id="UP000828390"/>
    </source>
</evidence>